<accession>A0A1S1NXL3</accession>
<evidence type="ECO:0000313" key="2">
    <source>
        <dbReference type="Proteomes" id="UP000322553"/>
    </source>
</evidence>
<dbReference type="OrthoDB" id="6169963at2"/>
<dbReference type="KEGG" id="kuy:FY550_06770"/>
<organism evidence="1 2">
    <name type="scientific">Kushneria phosphatilytica</name>
    <dbReference type="NCBI Taxonomy" id="657387"/>
    <lineage>
        <taxon>Bacteria</taxon>
        <taxon>Pseudomonadati</taxon>
        <taxon>Pseudomonadota</taxon>
        <taxon>Gammaproteobacteria</taxon>
        <taxon>Oceanospirillales</taxon>
        <taxon>Halomonadaceae</taxon>
        <taxon>Kushneria</taxon>
    </lineage>
</organism>
<gene>
    <name evidence="1" type="ORF">FY550_06770</name>
</gene>
<sequence length="101" mass="11461">MTGAAHLKGGLVARRAAILCTNRRFHLYLDHAKRRRHGLEYHALPDGTHNEQDAADAIRQACGITSRAELDHDAEAAAMFDRIVADFQKWMRRQAAKTRRL</sequence>
<keyword evidence="2" id="KW-1185">Reference proteome</keyword>
<protein>
    <submittedName>
        <fullName evidence="1">Uncharacterized protein</fullName>
    </submittedName>
</protein>
<dbReference type="AlphaFoldDB" id="A0A1S1NXL3"/>
<dbReference type="EMBL" id="CP043420">
    <property type="protein sequence ID" value="QEL10856.1"/>
    <property type="molecule type" value="Genomic_DNA"/>
</dbReference>
<reference evidence="1 2" key="1">
    <citation type="submission" date="2019-08" db="EMBL/GenBank/DDBJ databases">
        <title>Complete genome sequence of Kushneria sp. YCWA18, a halophilic phosphate-solubilizing bacterium isolated from Daqiao saltern in China.</title>
        <authorList>
            <person name="Du G.-X."/>
            <person name="Qu L.-Y."/>
        </authorList>
    </citation>
    <scope>NUCLEOTIDE SEQUENCE [LARGE SCALE GENOMIC DNA]</scope>
    <source>
        <strain evidence="1 2">YCWA18</strain>
    </source>
</reference>
<evidence type="ECO:0000313" key="1">
    <source>
        <dbReference type="EMBL" id="QEL10856.1"/>
    </source>
</evidence>
<proteinExistence type="predicted"/>
<name>A0A1S1NXL3_9GAMM</name>
<dbReference type="RefSeq" id="WP_070977060.1">
    <property type="nucleotide sequence ID" value="NZ_CP043420.1"/>
</dbReference>
<dbReference type="Proteomes" id="UP000322553">
    <property type="component" value="Chromosome"/>
</dbReference>
<dbReference type="STRING" id="657387.BH688_03005"/>